<accession>A0A284QWF9</accession>
<dbReference type="STRING" id="47428.A0A284QWF9"/>
<dbReference type="EMBL" id="FUEG01000002">
    <property type="protein sequence ID" value="SJL00772.1"/>
    <property type="molecule type" value="Genomic_DNA"/>
</dbReference>
<feature type="compositionally biased region" description="Basic residues" evidence="1">
    <location>
        <begin position="46"/>
        <end position="55"/>
    </location>
</feature>
<feature type="transmembrane region" description="Helical" evidence="2">
    <location>
        <begin position="252"/>
        <end position="276"/>
    </location>
</feature>
<evidence type="ECO:0000313" key="5">
    <source>
        <dbReference type="Proteomes" id="UP000219338"/>
    </source>
</evidence>
<keyword evidence="2" id="KW-0812">Transmembrane</keyword>
<protein>
    <recommendedName>
        <fullName evidence="3">DUF6535 domain-containing protein</fullName>
    </recommendedName>
</protein>
<organism evidence="4 5">
    <name type="scientific">Armillaria ostoyae</name>
    <name type="common">Armillaria root rot fungus</name>
    <dbReference type="NCBI Taxonomy" id="47428"/>
    <lineage>
        <taxon>Eukaryota</taxon>
        <taxon>Fungi</taxon>
        <taxon>Dikarya</taxon>
        <taxon>Basidiomycota</taxon>
        <taxon>Agaricomycotina</taxon>
        <taxon>Agaricomycetes</taxon>
        <taxon>Agaricomycetidae</taxon>
        <taxon>Agaricales</taxon>
        <taxon>Marasmiineae</taxon>
        <taxon>Physalacriaceae</taxon>
        <taxon>Armillaria</taxon>
    </lineage>
</organism>
<feature type="transmembrane region" description="Helical" evidence="2">
    <location>
        <begin position="282"/>
        <end position="307"/>
    </location>
</feature>
<evidence type="ECO:0000256" key="2">
    <source>
        <dbReference type="SAM" id="Phobius"/>
    </source>
</evidence>
<feature type="compositionally biased region" description="Basic and acidic residues" evidence="1">
    <location>
        <begin position="15"/>
        <end position="45"/>
    </location>
</feature>
<dbReference type="Proteomes" id="UP000219338">
    <property type="component" value="Unassembled WGS sequence"/>
</dbReference>
<feature type="compositionally biased region" description="Polar residues" evidence="1">
    <location>
        <begin position="57"/>
        <end position="69"/>
    </location>
</feature>
<evidence type="ECO:0000256" key="1">
    <source>
        <dbReference type="SAM" id="MobiDB-lite"/>
    </source>
</evidence>
<keyword evidence="2" id="KW-0472">Membrane</keyword>
<name>A0A284QWF9_ARMOS</name>
<dbReference type="Pfam" id="PF20153">
    <property type="entry name" value="DUF6535"/>
    <property type="match status" value="1"/>
</dbReference>
<sequence length="966" mass="108188">MTTLEGLAGLFSPASKDDPDAQSKHSADSIPDKAETNEHTSEGTKRQRAKTRRLGLRSTNNTRYTSGHNGTDAFDYEAKYPEDAIYEETAPNARVFRTYNDESQIFDIDMVEESRDTVDVLLVFAGLFSAVVTTFIVQTSQNLQVSYSQMSALLLFELVSVQRAIARGVPVDQVATSAITPSTPFTPATIDSWVNGLWFTSLSLSLTTALGAVLVKQWLHQYISLPSGTPRDRSRIRQYRYAGFEKWQVPTIIGLLPVLMHAALAIFFVGLFLFLLPLSRPIAAVVGTTAAVVYVAYVVTNILPLLYPQCPYKTPLSYLVQQFYTRSPIPALLILLTKSSAADSQSANASIKEAERQAVKGMGHDLDVQSLHWLFTKSSNPTVRSIVVQAIGGLQISSLESLKRVFDGSDIAWEQDLLLHNCVVYDNEFSSTAWPMHGLERKIERLLRFELFFSRDNTSRDYLLLSKSAPRELTAIVAGVMSNSAHRPSDCPTGIDFLRDSLANRKDLHLHPIVWISILKQASLEGDLASVGGNIPFHMALCAGIIDQLPFEGHVDEPVVSKQSATLSYVLRRYPDILPIAYRIFAEFDSYTSYSSYNLSDPVRLLLALVNYLLALPPYTADGSDHHSASLTPLNGDHESLKARLFFFTNIIPHIDPSTIFPATSEYYPVLDTARRIIESDLFTLPADSSNFVGLWKARTAVIRIFAKLVGAYPLLGTVARPQKKILRDWFTLPQMKRILALLNHPTPYADADSDYSNRDTYIDVVFRILETCFSYKVASTLDAFMEADVVDFLGQNRCRYQCVDALAAYIIRVSMTERRSSSDTIHLESSTSRSRVDYLYQPNNLFTVAVILAFNQSKWQDSVQSHRKIKQNILALVQLRPNAAAWASCRSRLMHLSRDTHYFATLQLPNFGQIVHAKPEEVQILKGNLQVALDALSEYFESRVEAPQIETWELDLSLPPKHRLP</sequence>
<dbReference type="OrthoDB" id="3219854at2759"/>
<dbReference type="InterPro" id="IPR045338">
    <property type="entry name" value="DUF6535"/>
</dbReference>
<dbReference type="AlphaFoldDB" id="A0A284QWF9"/>
<evidence type="ECO:0000313" key="4">
    <source>
        <dbReference type="EMBL" id="SJL00772.1"/>
    </source>
</evidence>
<feature type="transmembrane region" description="Helical" evidence="2">
    <location>
        <begin position="196"/>
        <end position="215"/>
    </location>
</feature>
<gene>
    <name evidence="4" type="ORF">ARMOST_04086</name>
</gene>
<reference evidence="5" key="1">
    <citation type="journal article" date="2017" name="Nat. Ecol. Evol.">
        <title>Genome expansion and lineage-specific genetic innovations in the forest pathogenic fungi Armillaria.</title>
        <authorList>
            <person name="Sipos G."/>
            <person name="Prasanna A.N."/>
            <person name="Walter M.C."/>
            <person name="O'Connor E."/>
            <person name="Balint B."/>
            <person name="Krizsan K."/>
            <person name="Kiss B."/>
            <person name="Hess J."/>
            <person name="Varga T."/>
            <person name="Slot J."/>
            <person name="Riley R."/>
            <person name="Boka B."/>
            <person name="Rigling D."/>
            <person name="Barry K."/>
            <person name="Lee J."/>
            <person name="Mihaltcheva S."/>
            <person name="LaButti K."/>
            <person name="Lipzen A."/>
            <person name="Waldron R."/>
            <person name="Moloney N.M."/>
            <person name="Sperisen C."/>
            <person name="Kredics L."/>
            <person name="Vagvoelgyi C."/>
            <person name="Patrignani A."/>
            <person name="Fitzpatrick D."/>
            <person name="Nagy I."/>
            <person name="Doyle S."/>
            <person name="Anderson J.B."/>
            <person name="Grigoriev I.V."/>
            <person name="Gueldener U."/>
            <person name="Muensterkoetter M."/>
            <person name="Nagy L.G."/>
        </authorList>
    </citation>
    <scope>NUCLEOTIDE SEQUENCE [LARGE SCALE GENOMIC DNA]</scope>
    <source>
        <strain evidence="5">C18/9</strain>
    </source>
</reference>
<keyword evidence="5" id="KW-1185">Reference proteome</keyword>
<feature type="region of interest" description="Disordered" evidence="1">
    <location>
        <begin position="1"/>
        <end position="70"/>
    </location>
</feature>
<evidence type="ECO:0000259" key="3">
    <source>
        <dbReference type="Pfam" id="PF20153"/>
    </source>
</evidence>
<keyword evidence="2" id="KW-1133">Transmembrane helix</keyword>
<feature type="domain" description="DUF6535" evidence="3">
    <location>
        <begin position="97"/>
        <end position="276"/>
    </location>
</feature>
<feature type="transmembrane region" description="Helical" evidence="2">
    <location>
        <begin position="120"/>
        <end position="137"/>
    </location>
</feature>
<proteinExistence type="predicted"/>